<evidence type="ECO:0000313" key="3">
    <source>
        <dbReference type="Proteomes" id="UP001497623"/>
    </source>
</evidence>
<reference evidence="2 3" key="1">
    <citation type="submission" date="2024-05" db="EMBL/GenBank/DDBJ databases">
        <authorList>
            <person name="Wallberg A."/>
        </authorList>
    </citation>
    <scope>NUCLEOTIDE SEQUENCE [LARGE SCALE GENOMIC DNA]</scope>
</reference>
<keyword evidence="1" id="KW-0812">Transmembrane</keyword>
<evidence type="ECO:0000256" key="1">
    <source>
        <dbReference type="SAM" id="Phobius"/>
    </source>
</evidence>
<feature type="transmembrane region" description="Helical" evidence="1">
    <location>
        <begin position="26"/>
        <end position="44"/>
    </location>
</feature>
<comment type="caution">
    <text evidence="2">The sequence shown here is derived from an EMBL/GenBank/DDBJ whole genome shotgun (WGS) entry which is preliminary data.</text>
</comment>
<dbReference type="AlphaFoldDB" id="A0AAV2QHY0"/>
<sequence>MTAFIWFLSLMHSQMCYKIIIYRESYVTIAAVICFLPSVCHCVFNKRTSIRKSLVTMATFIWLLSCTCPKMFFKNTILRNHRHNSYIGMAFTLFVYLCLIKSFSKK</sequence>
<dbReference type="PANTHER" id="PTHR33426">
    <property type="entry name" value="C2H2-TYPE DOMAIN-CONTAINING PROTEIN"/>
    <property type="match status" value="1"/>
</dbReference>
<name>A0AAV2QHY0_MEGNR</name>
<keyword evidence="3" id="KW-1185">Reference proteome</keyword>
<feature type="transmembrane region" description="Helical" evidence="1">
    <location>
        <begin position="85"/>
        <end position="103"/>
    </location>
</feature>
<protein>
    <submittedName>
        <fullName evidence="2">Uncharacterized protein</fullName>
    </submittedName>
</protein>
<dbReference type="PANTHER" id="PTHR33426:SF30">
    <property type="match status" value="1"/>
</dbReference>
<keyword evidence="1" id="KW-0472">Membrane</keyword>
<feature type="transmembrane region" description="Helical" evidence="1">
    <location>
        <begin position="53"/>
        <end position="73"/>
    </location>
</feature>
<dbReference type="Proteomes" id="UP001497623">
    <property type="component" value="Unassembled WGS sequence"/>
</dbReference>
<dbReference type="EMBL" id="CAXKWB010006679">
    <property type="protein sequence ID" value="CAL4083883.1"/>
    <property type="molecule type" value="Genomic_DNA"/>
</dbReference>
<feature type="non-terminal residue" evidence="2">
    <location>
        <position position="106"/>
    </location>
</feature>
<proteinExistence type="predicted"/>
<gene>
    <name evidence="2" type="ORF">MNOR_LOCUS12256</name>
</gene>
<accession>A0AAV2QHY0</accession>
<organism evidence="2 3">
    <name type="scientific">Meganyctiphanes norvegica</name>
    <name type="common">Northern krill</name>
    <name type="synonym">Thysanopoda norvegica</name>
    <dbReference type="NCBI Taxonomy" id="48144"/>
    <lineage>
        <taxon>Eukaryota</taxon>
        <taxon>Metazoa</taxon>
        <taxon>Ecdysozoa</taxon>
        <taxon>Arthropoda</taxon>
        <taxon>Crustacea</taxon>
        <taxon>Multicrustacea</taxon>
        <taxon>Malacostraca</taxon>
        <taxon>Eumalacostraca</taxon>
        <taxon>Eucarida</taxon>
        <taxon>Euphausiacea</taxon>
        <taxon>Euphausiidae</taxon>
        <taxon>Meganyctiphanes</taxon>
    </lineage>
</organism>
<evidence type="ECO:0000313" key="2">
    <source>
        <dbReference type="EMBL" id="CAL4083883.1"/>
    </source>
</evidence>
<keyword evidence="1" id="KW-1133">Transmembrane helix</keyword>